<keyword evidence="4" id="KW-1185">Reference proteome</keyword>
<comment type="similarity">
    <text evidence="1">Belongs to the FAM47 family.</text>
</comment>
<reference evidence="3" key="1">
    <citation type="submission" date="2025-08" db="UniProtKB">
        <authorList>
            <consortium name="Ensembl"/>
        </authorList>
    </citation>
    <scope>IDENTIFICATION</scope>
</reference>
<feature type="compositionally biased region" description="Basic and acidic residues" evidence="2">
    <location>
        <begin position="245"/>
        <end position="254"/>
    </location>
</feature>
<evidence type="ECO:0000313" key="4">
    <source>
        <dbReference type="Proteomes" id="UP000694565"/>
    </source>
</evidence>
<organism evidence="3 4">
    <name type="scientific">Cyclopterus lumpus</name>
    <name type="common">Lumpsucker</name>
    <dbReference type="NCBI Taxonomy" id="8103"/>
    <lineage>
        <taxon>Eukaryota</taxon>
        <taxon>Metazoa</taxon>
        <taxon>Chordata</taxon>
        <taxon>Craniata</taxon>
        <taxon>Vertebrata</taxon>
        <taxon>Euteleostomi</taxon>
        <taxon>Actinopterygii</taxon>
        <taxon>Neopterygii</taxon>
        <taxon>Teleostei</taxon>
        <taxon>Neoteleostei</taxon>
        <taxon>Acanthomorphata</taxon>
        <taxon>Eupercaria</taxon>
        <taxon>Perciformes</taxon>
        <taxon>Cottioidei</taxon>
        <taxon>Cottales</taxon>
        <taxon>Cyclopteridae</taxon>
        <taxon>Cyclopterus</taxon>
    </lineage>
</organism>
<dbReference type="InterPro" id="IPR032743">
    <property type="entry name" value="FAM47"/>
</dbReference>
<feature type="region of interest" description="Disordered" evidence="2">
    <location>
        <begin position="145"/>
        <end position="254"/>
    </location>
</feature>
<evidence type="ECO:0000313" key="3">
    <source>
        <dbReference type="Ensembl" id="ENSCLMP00005000240.1"/>
    </source>
</evidence>
<dbReference type="PANTHER" id="PTHR46449:SF5">
    <property type="entry name" value="FAMILY WITH SEQUENCE SIMILARITY 47 MEMBER E"/>
    <property type="match status" value="1"/>
</dbReference>
<dbReference type="GeneTree" id="ENSGT00940000178516"/>
<proteinExistence type="inferred from homology"/>
<feature type="compositionally biased region" description="Basic and acidic residues" evidence="2">
    <location>
        <begin position="165"/>
        <end position="230"/>
    </location>
</feature>
<dbReference type="Ensembl" id="ENSCLMT00005000253.1">
    <property type="protein sequence ID" value="ENSCLMP00005000240.1"/>
    <property type="gene ID" value="ENSCLMG00005000211.1"/>
</dbReference>
<protein>
    <submittedName>
        <fullName evidence="3">Uncharacterized protein</fullName>
    </submittedName>
</protein>
<accession>A0A8C2W9V1</accession>
<dbReference type="AlphaFoldDB" id="A0A8C2W9V1"/>
<dbReference type="GO" id="GO:0045815">
    <property type="term" value="P:transcription initiation-coupled chromatin remodeling"/>
    <property type="evidence" value="ECO:0007669"/>
    <property type="project" value="TreeGrafter"/>
</dbReference>
<name>A0A8C2W9V1_CYCLU</name>
<sequence length="254" mass="28750">MILSTESLLTKYKERLQTKYLKAPANRNSSVGTCSRFASVSLDDFSDCSSVFSGDRGGVSPVIFHDAPKHNATNSGQKPRKCTSKEHACFSKQMIRKQMRREHVAAVEKELKQHPLAMFPHYKDHMTPELFDEVVSILDPDMSVSGASGLPTASHGDQRPSYSTQERRRYQKGPDGERESTERESTKRESTERESTKRESTERESTKRESTERESTKRESIGHPQGHESTRQTFRQAVFLSGKFSDTKGTDCHT</sequence>
<reference evidence="3" key="2">
    <citation type="submission" date="2025-09" db="UniProtKB">
        <authorList>
            <consortium name="Ensembl"/>
        </authorList>
    </citation>
    <scope>IDENTIFICATION</scope>
</reference>
<evidence type="ECO:0000256" key="2">
    <source>
        <dbReference type="SAM" id="MobiDB-lite"/>
    </source>
</evidence>
<dbReference type="PANTHER" id="PTHR46449">
    <property type="entry name" value="ZGC:158260"/>
    <property type="match status" value="1"/>
</dbReference>
<evidence type="ECO:0000256" key="1">
    <source>
        <dbReference type="ARBA" id="ARBA00005277"/>
    </source>
</evidence>
<dbReference type="Proteomes" id="UP000694565">
    <property type="component" value="Unplaced"/>
</dbReference>
<dbReference type="Pfam" id="PF14642">
    <property type="entry name" value="FAM47"/>
    <property type="match status" value="1"/>
</dbReference>
<dbReference type="GO" id="GO:0000785">
    <property type="term" value="C:chromatin"/>
    <property type="evidence" value="ECO:0007669"/>
    <property type="project" value="TreeGrafter"/>
</dbReference>